<organism evidence="2 3">
    <name type="scientific">Aeromonas media</name>
    <dbReference type="NCBI Taxonomy" id="651"/>
    <lineage>
        <taxon>Bacteria</taxon>
        <taxon>Pseudomonadati</taxon>
        <taxon>Pseudomonadota</taxon>
        <taxon>Gammaproteobacteria</taxon>
        <taxon>Aeromonadales</taxon>
        <taxon>Aeromonadaceae</taxon>
        <taxon>Aeromonas</taxon>
    </lineage>
</organism>
<dbReference type="SUPFAM" id="SSF55729">
    <property type="entry name" value="Acyl-CoA N-acyltransferases (Nat)"/>
    <property type="match status" value="1"/>
</dbReference>
<reference evidence="2 3" key="1">
    <citation type="submission" date="2020-01" db="EMBL/GenBank/DDBJ databases">
        <title>Complete genome of Aeromonas media MC64.</title>
        <authorList>
            <person name="Cao G."/>
            <person name="Fu J."/>
            <person name="Zhong C."/>
        </authorList>
    </citation>
    <scope>NUCLEOTIDE SEQUENCE [LARGE SCALE GENOMIC DNA]</scope>
    <source>
        <strain evidence="2 3">MC64</strain>
    </source>
</reference>
<dbReference type="InterPro" id="IPR000182">
    <property type="entry name" value="GNAT_dom"/>
</dbReference>
<accession>A0AAE6VM78</accession>
<evidence type="ECO:0000313" key="3">
    <source>
        <dbReference type="Proteomes" id="UP000463871"/>
    </source>
</evidence>
<dbReference type="InterPro" id="IPR016181">
    <property type="entry name" value="Acyl_CoA_acyltransferase"/>
</dbReference>
<proteinExistence type="predicted"/>
<protein>
    <submittedName>
        <fullName evidence="2">GNAT family N-acetyltransferase</fullName>
    </submittedName>
</protein>
<dbReference type="PROSITE" id="PS51186">
    <property type="entry name" value="GNAT"/>
    <property type="match status" value="1"/>
</dbReference>
<dbReference type="RefSeq" id="WP_161506868.1">
    <property type="nucleotide sequence ID" value="NZ_CAWPID010000001.1"/>
</dbReference>
<dbReference type="Pfam" id="PF00583">
    <property type="entry name" value="Acetyltransf_1"/>
    <property type="match status" value="1"/>
</dbReference>
<name>A0AAE6VM78_AERME</name>
<gene>
    <name evidence="2" type="ORF">GWI30_01915</name>
</gene>
<dbReference type="EMBL" id="CP047962">
    <property type="protein sequence ID" value="QHQ49876.1"/>
    <property type="molecule type" value="Genomic_DNA"/>
</dbReference>
<dbReference type="CDD" id="cd04301">
    <property type="entry name" value="NAT_SF"/>
    <property type="match status" value="1"/>
</dbReference>
<dbReference type="AlphaFoldDB" id="A0AAE6VM78"/>
<dbReference type="GO" id="GO:0016747">
    <property type="term" value="F:acyltransferase activity, transferring groups other than amino-acyl groups"/>
    <property type="evidence" value="ECO:0007669"/>
    <property type="project" value="InterPro"/>
</dbReference>
<evidence type="ECO:0000313" key="2">
    <source>
        <dbReference type="EMBL" id="QHQ49876.1"/>
    </source>
</evidence>
<feature type="domain" description="N-acetyltransferase" evidence="1">
    <location>
        <begin position="1"/>
        <end position="136"/>
    </location>
</feature>
<dbReference type="Proteomes" id="UP000463871">
    <property type="component" value="Chromosome"/>
</dbReference>
<sequence length="136" mass="15168">MQIYQATSVDIEDLTLLFDAYRQFYGQAPAPMAAAAFIAERLAKSESVIFLARGETGEAIGFAQLYPAFSSVAMKRMWYLNDLFVAASARQQGVARALLRRVRISTLHNETEKFSSLNSNTYKGAFLCLVTYSHLP</sequence>
<evidence type="ECO:0000259" key="1">
    <source>
        <dbReference type="PROSITE" id="PS51186"/>
    </source>
</evidence>
<dbReference type="Gene3D" id="3.40.630.30">
    <property type="match status" value="1"/>
</dbReference>